<keyword evidence="7" id="KW-0862">Zinc</keyword>
<evidence type="ECO:0000256" key="2">
    <source>
        <dbReference type="ARBA" id="ARBA00003215"/>
    </source>
</evidence>
<dbReference type="PANTHER" id="PTHR30616:SF2">
    <property type="entry name" value="PURINE NUCLEOSIDE PHOSPHORYLASE LACC1"/>
    <property type="match status" value="1"/>
</dbReference>
<dbReference type="Gene3D" id="3.60.140.10">
    <property type="entry name" value="CNF1/YfiH-like putative cysteine hydrolases"/>
    <property type="match status" value="1"/>
</dbReference>
<evidence type="ECO:0000256" key="8">
    <source>
        <dbReference type="ARBA" id="ARBA00047989"/>
    </source>
</evidence>
<dbReference type="Pfam" id="PF02578">
    <property type="entry name" value="Cu-oxidase_4"/>
    <property type="match status" value="1"/>
</dbReference>
<evidence type="ECO:0000256" key="9">
    <source>
        <dbReference type="ARBA" id="ARBA00048968"/>
    </source>
</evidence>
<evidence type="ECO:0000256" key="7">
    <source>
        <dbReference type="ARBA" id="ARBA00022833"/>
    </source>
</evidence>
<comment type="caution">
    <text evidence="12">The sequence shown here is derived from an EMBL/GenBank/DDBJ whole genome shotgun (WGS) entry which is preliminary data.</text>
</comment>
<evidence type="ECO:0000256" key="5">
    <source>
        <dbReference type="ARBA" id="ARBA00022723"/>
    </source>
</evidence>
<sequence length="299" mass="33499">MEQKQAAVGMTKLDRENVYEWKKVKDRITTHLVERAGVPFLQFSLLEETGIVTHAFSTRLGGVSEGVCSTMNVSFTRGDREEAVRENYRRLGEAVGFDCADLVCSDQTHTTNIRAVTEADRGKGFARPKDYTDIDGLITNVPGLVLATFYADCVPLYFVDPVKKAIGLSHSGWRGTVGKIGKKTVERMQEEYGSNPSDIRAVIGPSICQDCYEVSADVIEEFRKAFSKEYWPELYYAKENGKYQLNLWRVNELIFREAGILPEHTAVTDLCTCCNSSLLFSHRASHGKRGNLGAFLMLK</sequence>
<comment type="catalytic activity">
    <reaction evidence="8">
        <text>adenosine + H2O + H(+) = inosine + NH4(+)</text>
        <dbReference type="Rhea" id="RHEA:24408"/>
        <dbReference type="ChEBI" id="CHEBI:15377"/>
        <dbReference type="ChEBI" id="CHEBI:15378"/>
        <dbReference type="ChEBI" id="CHEBI:16335"/>
        <dbReference type="ChEBI" id="CHEBI:17596"/>
        <dbReference type="ChEBI" id="CHEBI:28938"/>
        <dbReference type="EC" id="3.5.4.4"/>
    </reaction>
    <physiologicalReaction direction="left-to-right" evidence="8">
        <dbReference type="Rhea" id="RHEA:24409"/>
    </physiologicalReaction>
</comment>
<evidence type="ECO:0000313" key="13">
    <source>
        <dbReference type="Proteomes" id="UP001438008"/>
    </source>
</evidence>
<organism evidence="12 13">
    <name type="scientific">Laedolimicola intestinihominis</name>
    <dbReference type="NCBI Taxonomy" id="3133166"/>
    <lineage>
        <taxon>Bacteria</taxon>
        <taxon>Bacillati</taxon>
        <taxon>Bacillota</taxon>
        <taxon>Clostridia</taxon>
        <taxon>Lachnospirales</taxon>
        <taxon>Lachnospiraceae</taxon>
        <taxon>Laedolimicola</taxon>
    </lineage>
</organism>
<dbReference type="Proteomes" id="UP001438008">
    <property type="component" value="Unassembled WGS sequence"/>
</dbReference>
<dbReference type="PANTHER" id="PTHR30616">
    <property type="entry name" value="UNCHARACTERIZED PROTEIN YFIH"/>
    <property type="match status" value="1"/>
</dbReference>
<dbReference type="CDD" id="cd16833">
    <property type="entry name" value="YfiH"/>
    <property type="match status" value="1"/>
</dbReference>
<evidence type="ECO:0000256" key="10">
    <source>
        <dbReference type="ARBA" id="ARBA00049893"/>
    </source>
</evidence>
<evidence type="ECO:0000256" key="3">
    <source>
        <dbReference type="ARBA" id="ARBA00007353"/>
    </source>
</evidence>
<dbReference type="InterPro" id="IPR011324">
    <property type="entry name" value="Cytotoxic_necrot_fac-like_cat"/>
</dbReference>
<dbReference type="InterPro" id="IPR038371">
    <property type="entry name" value="Cu_polyphenol_OxRdtase_sf"/>
</dbReference>
<comment type="catalytic activity">
    <reaction evidence="1">
        <text>inosine + phosphate = alpha-D-ribose 1-phosphate + hypoxanthine</text>
        <dbReference type="Rhea" id="RHEA:27646"/>
        <dbReference type="ChEBI" id="CHEBI:17368"/>
        <dbReference type="ChEBI" id="CHEBI:17596"/>
        <dbReference type="ChEBI" id="CHEBI:43474"/>
        <dbReference type="ChEBI" id="CHEBI:57720"/>
        <dbReference type="EC" id="2.4.2.1"/>
    </reaction>
    <physiologicalReaction direction="left-to-right" evidence="1">
        <dbReference type="Rhea" id="RHEA:27647"/>
    </physiologicalReaction>
</comment>
<dbReference type="SUPFAM" id="SSF64438">
    <property type="entry name" value="CNF1/YfiH-like putative cysteine hydrolases"/>
    <property type="match status" value="1"/>
</dbReference>
<comment type="function">
    <text evidence="2">Purine nucleoside enzyme that catalyzes the phosphorolysis of adenosine and inosine nucleosides, yielding D-ribose 1-phosphate and the respective free bases, adenine and hypoxanthine. Also catalyzes the phosphorolysis of S-methyl-5'-thioadenosine into adenine and S-methyl-5-thio-alpha-D-ribose 1-phosphate. Also has adenosine deaminase activity.</text>
</comment>
<keyword evidence="5" id="KW-0479">Metal-binding</keyword>
<gene>
    <name evidence="12" type="primary">pgeF</name>
    <name evidence="12" type="ORF">WMO29_05950</name>
</gene>
<evidence type="ECO:0000256" key="4">
    <source>
        <dbReference type="ARBA" id="ARBA00022679"/>
    </source>
</evidence>
<comment type="catalytic activity">
    <reaction evidence="9">
        <text>adenosine + phosphate = alpha-D-ribose 1-phosphate + adenine</text>
        <dbReference type="Rhea" id="RHEA:27642"/>
        <dbReference type="ChEBI" id="CHEBI:16335"/>
        <dbReference type="ChEBI" id="CHEBI:16708"/>
        <dbReference type="ChEBI" id="CHEBI:43474"/>
        <dbReference type="ChEBI" id="CHEBI:57720"/>
        <dbReference type="EC" id="2.4.2.1"/>
    </reaction>
    <physiologicalReaction direction="left-to-right" evidence="9">
        <dbReference type="Rhea" id="RHEA:27643"/>
    </physiologicalReaction>
</comment>
<name>A0ABV1FF58_9FIRM</name>
<evidence type="ECO:0000256" key="6">
    <source>
        <dbReference type="ARBA" id="ARBA00022801"/>
    </source>
</evidence>
<comment type="catalytic activity">
    <reaction evidence="10">
        <text>S-methyl-5'-thioadenosine + phosphate = 5-(methylsulfanyl)-alpha-D-ribose 1-phosphate + adenine</text>
        <dbReference type="Rhea" id="RHEA:11852"/>
        <dbReference type="ChEBI" id="CHEBI:16708"/>
        <dbReference type="ChEBI" id="CHEBI:17509"/>
        <dbReference type="ChEBI" id="CHEBI:43474"/>
        <dbReference type="ChEBI" id="CHEBI:58533"/>
        <dbReference type="EC" id="2.4.2.28"/>
    </reaction>
    <physiologicalReaction direction="left-to-right" evidence="10">
        <dbReference type="Rhea" id="RHEA:11853"/>
    </physiologicalReaction>
</comment>
<dbReference type="RefSeq" id="WP_349164173.1">
    <property type="nucleotide sequence ID" value="NZ_JBBMFE010000004.1"/>
</dbReference>
<keyword evidence="6" id="KW-0378">Hydrolase</keyword>
<keyword evidence="4" id="KW-0808">Transferase</keyword>
<dbReference type="EMBL" id="JBBMFE010000004">
    <property type="protein sequence ID" value="MEQ2472033.1"/>
    <property type="molecule type" value="Genomic_DNA"/>
</dbReference>
<accession>A0ABV1FF58</accession>
<evidence type="ECO:0000313" key="12">
    <source>
        <dbReference type="EMBL" id="MEQ2472033.1"/>
    </source>
</evidence>
<proteinExistence type="inferred from homology"/>
<evidence type="ECO:0000256" key="11">
    <source>
        <dbReference type="RuleBase" id="RU361274"/>
    </source>
</evidence>
<evidence type="ECO:0000256" key="1">
    <source>
        <dbReference type="ARBA" id="ARBA00000553"/>
    </source>
</evidence>
<protein>
    <recommendedName>
        <fullName evidence="11">Purine nucleoside phosphorylase</fullName>
    </recommendedName>
</protein>
<comment type="similarity">
    <text evidence="3 11">Belongs to the purine nucleoside phosphorylase YfiH/LACC1 family.</text>
</comment>
<dbReference type="InterPro" id="IPR003730">
    <property type="entry name" value="Cu_polyphenol_OxRdtase"/>
</dbReference>
<reference evidence="12 13" key="1">
    <citation type="submission" date="2024-03" db="EMBL/GenBank/DDBJ databases">
        <title>Human intestinal bacterial collection.</title>
        <authorList>
            <person name="Pauvert C."/>
            <person name="Hitch T.C.A."/>
            <person name="Clavel T."/>
        </authorList>
    </citation>
    <scope>NUCLEOTIDE SEQUENCE [LARGE SCALE GENOMIC DNA]</scope>
    <source>
        <strain evidence="12 13">CLA-AA-H132</strain>
    </source>
</reference>
<keyword evidence="13" id="KW-1185">Reference proteome</keyword>
<dbReference type="NCBIfam" id="TIGR00726">
    <property type="entry name" value="peptidoglycan editing factor PgeF"/>
    <property type="match status" value="1"/>
</dbReference>